<evidence type="ECO:0000313" key="3">
    <source>
        <dbReference type="Proteomes" id="UP001371456"/>
    </source>
</evidence>
<reference evidence="2 3" key="1">
    <citation type="submission" date="2024-02" db="EMBL/GenBank/DDBJ databases">
        <title>de novo genome assembly of Solanum bulbocastanum strain 11H21.</title>
        <authorList>
            <person name="Hosaka A.J."/>
        </authorList>
    </citation>
    <scope>NUCLEOTIDE SEQUENCE [LARGE SCALE GENOMIC DNA]</scope>
    <source>
        <tissue evidence="2">Young leaves</tissue>
    </source>
</reference>
<protein>
    <submittedName>
        <fullName evidence="2">Uncharacterized protein</fullName>
    </submittedName>
</protein>
<accession>A0AAN8TCG9</accession>
<feature type="region of interest" description="Disordered" evidence="1">
    <location>
        <begin position="40"/>
        <end position="143"/>
    </location>
</feature>
<sequence length="143" mass="16398">MTSYLFLTFIFQTTKLEFILSKIHLFNIITNIISDFFDNNSDPNPDVFLGDDSNPDAKEHDYGDTPSSSSSEEDVKDDGLDDDSGFALDYSNDIDEVAGEEEYEEEVEQEEEEENEEEETKEEEDGYEANENDEADDEDEKDD</sequence>
<name>A0AAN8TCG9_SOLBU</name>
<evidence type="ECO:0000256" key="1">
    <source>
        <dbReference type="SAM" id="MobiDB-lite"/>
    </source>
</evidence>
<feature type="compositionally biased region" description="Acidic residues" evidence="1">
    <location>
        <begin position="92"/>
        <end position="143"/>
    </location>
</feature>
<gene>
    <name evidence="2" type="ORF">RDI58_020453</name>
</gene>
<proteinExistence type="predicted"/>
<dbReference type="EMBL" id="JBANQN010000008">
    <property type="protein sequence ID" value="KAK6782657.1"/>
    <property type="molecule type" value="Genomic_DNA"/>
</dbReference>
<keyword evidence="3" id="KW-1185">Reference proteome</keyword>
<dbReference type="Proteomes" id="UP001371456">
    <property type="component" value="Unassembled WGS sequence"/>
</dbReference>
<dbReference type="AlphaFoldDB" id="A0AAN8TCG9"/>
<evidence type="ECO:0000313" key="2">
    <source>
        <dbReference type="EMBL" id="KAK6782657.1"/>
    </source>
</evidence>
<feature type="compositionally biased region" description="Acidic residues" evidence="1">
    <location>
        <begin position="71"/>
        <end position="84"/>
    </location>
</feature>
<organism evidence="2 3">
    <name type="scientific">Solanum bulbocastanum</name>
    <name type="common">Wild potato</name>
    <dbReference type="NCBI Taxonomy" id="147425"/>
    <lineage>
        <taxon>Eukaryota</taxon>
        <taxon>Viridiplantae</taxon>
        <taxon>Streptophyta</taxon>
        <taxon>Embryophyta</taxon>
        <taxon>Tracheophyta</taxon>
        <taxon>Spermatophyta</taxon>
        <taxon>Magnoliopsida</taxon>
        <taxon>eudicotyledons</taxon>
        <taxon>Gunneridae</taxon>
        <taxon>Pentapetalae</taxon>
        <taxon>asterids</taxon>
        <taxon>lamiids</taxon>
        <taxon>Solanales</taxon>
        <taxon>Solanaceae</taxon>
        <taxon>Solanoideae</taxon>
        <taxon>Solaneae</taxon>
        <taxon>Solanum</taxon>
    </lineage>
</organism>
<comment type="caution">
    <text evidence="2">The sequence shown here is derived from an EMBL/GenBank/DDBJ whole genome shotgun (WGS) entry which is preliminary data.</text>
</comment>